<dbReference type="OrthoDB" id="3320501at2"/>
<comment type="caution">
    <text evidence="2">The sequence shown here is derived from an EMBL/GenBank/DDBJ whole genome shotgun (WGS) entry which is preliminary data.</text>
</comment>
<feature type="region of interest" description="Disordered" evidence="1">
    <location>
        <begin position="296"/>
        <end position="350"/>
    </location>
</feature>
<dbReference type="RefSeq" id="WP_131305740.1">
    <property type="nucleotide sequence ID" value="NZ_SJJR01000014.1"/>
</dbReference>
<feature type="compositionally biased region" description="Pro residues" evidence="1">
    <location>
        <begin position="423"/>
        <end position="441"/>
    </location>
</feature>
<evidence type="ECO:0000256" key="1">
    <source>
        <dbReference type="SAM" id="MobiDB-lite"/>
    </source>
</evidence>
<evidence type="ECO:0008006" key="4">
    <source>
        <dbReference type="Google" id="ProtNLM"/>
    </source>
</evidence>
<dbReference type="Proteomes" id="UP000292274">
    <property type="component" value="Unassembled WGS sequence"/>
</dbReference>
<keyword evidence="3" id="KW-1185">Reference proteome</keyword>
<organism evidence="2 3">
    <name type="scientific">Micromonospora zingiberis</name>
    <dbReference type="NCBI Taxonomy" id="2053011"/>
    <lineage>
        <taxon>Bacteria</taxon>
        <taxon>Bacillati</taxon>
        <taxon>Actinomycetota</taxon>
        <taxon>Actinomycetes</taxon>
        <taxon>Micromonosporales</taxon>
        <taxon>Micromonosporaceae</taxon>
        <taxon>Micromonospora</taxon>
    </lineage>
</organism>
<feature type="compositionally biased region" description="Low complexity" evidence="1">
    <location>
        <begin position="394"/>
        <end position="404"/>
    </location>
</feature>
<feature type="region of interest" description="Disordered" evidence="1">
    <location>
        <begin position="383"/>
        <end position="449"/>
    </location>
</feature>
<gene>
    <name evidence="2" type="ORF">E0H26_19785</name>
</gene>
<feature type="compositionally biased region" description="Low complexity" evidence="1">
    <location>
        <begin position="323"/>
        <end position="332"/>
    </location>
</feature>
<proteinExistence type="predicted"/>
<name>A0A4R0GEL5_9ACTN</name>
<protein>
    <recommendedName>
        <fullName evidence="4">NAD(+)--protein-arginine ADP-ribosyltransferase</fullName>
    </recommendedName>
</protein>
<sequence length="700" mass="72007">MPIRAMAAALPAEAGRCAVLSAPSVTARPALFEVLREALTEHLGGAAGGVRLVPLGAYAPAVVPGTQASILAEWIGQEVAVPLTALAVPADVVLEPVVWLVCTPDGNIRAEALWPMPTPVPAAVTVTGHWPRALLHTNGGFVDLPPWPARRAWVPRRPQPRARPDNAVKAAAVPETAPGIRTPAGWSFLDEPGLGGGPVLAGFVVEVGVTVTGFRVSGRPVAPRGLAKLLATVRAGDPRPLVLVTSGVSVHGNAADLLFGRLADALASTVYVAGGEVTRTATGLLRTTGTFLRWHGRRPGGPRESRRGQVVGSVLPPRPAPRLRPAVAGPAWTLPPAPAPAQVRPTAPTASATPVSADLAALLAPGRWTIAYPVVPAPADALPPELPSVPPEAAPAATPDAEPAGLPSAGEPEPAVATGSPPAELPPTPSADPAPPPPGPEPRWLTGDDPTVVDRTALRQALGSRYDAHARVVARTLAQAPGLRAMAGAAGDLAAGLVAVRAYCEDEREVLNEFLRGGGPESEADRLRVVARSAAYGLRRLPSVLGPVLQYGPSGTWPAAGYRQGDVLVEPAFMDVSLSTGAGAASTAPRFVVWSVSARRLDGLDTGSRAVAIFPPGSRFQVLAVEEETPDQAARVLLWDLAAAGRGRQDGAERILERLRGAEQRGTPVVNHLPPLAFAPGLDDAGRPFPLPAGAGAVTS</sequence>
<reference evidence="2 3" key="1">
    <citation type="submission" date="2019-02" db="EMBL/GenBank/DDBJ databases">
        <title>Jishengella sp. nov., isolated from a root of Zingiber montanum.</title>
        <authorList>
            <person name="Kuncharoen N."/>
            <person name="Kudo T."/>
            <person name="Masahiro Y."/>
            <person name="Ohkuma M."/>
            <person name="Tanasupawat S."/>
        </authorList>
    </citation>
    <scope>NUCLEOTIDE SEQUENCE [LARGE SCALE GENOMIC DNA]</scope>
    <source>
        <strain evidence="2 3">PLAI 1-1</strain>
    </source>
</reference>
<evidence type="ECO:0000313" key="2">
    <source>
        <dbReference type="EMBL" id="TCB95436.1"/>
    </source>
</evidence>
<evidence type="ECO:0000313" key="3">
    <source>
        <dbReference type="Proteomes" id="UP000292274"/>
    </source>
</evidence>
<accession>A0A4R0GEL5</accession>
<dbReference type="AlphaFoldDB" id="A0A4R0GEL5"/>
<dbReference type="EMBL" id="SJJR01000014">
    <property type="protein sequence ID" value="TCB95436.1"/>
    <property type="molecule type" value="Genomic_DNA"/>
</dbReference>
<dbReference type="Gene3D" id="3.90.176.10">
    <property type="entry name" value="Toxin ADP-ribosyltransferase, Chain A, domain 1"/>
    <property type="match status" value="1"/>
</dbReference>
<feature type="compositionally biased region" description="Pro residues" evidence="1">
    <location>
        <begin position="384"/>
        <end position="393"/>
    </location>
</feature>